<dbReference type="Proteomes" id="UP001291623">
    <property type="component" value="Unassembled WGS sequence"/>
</dbReference>
<feature type="repeat" description="WD" evidence="1">
    <location>
        <begin position="315"/>
        <end position="357"/>
    </location>
</feature>
<name>A0AAE1R062_9SOLA</name>
<dbReference type="InterPro" id="IPR001680">
    <property type="entry name" value="WD40_rpt"/>
</dbReference>
<dbReference type="AlphaFoldDB" id="A0AAE1R062"/>
<dbReference type="SMART" id="SM00320">
    <property type="entry name" value="WD40"/>
    <property type="match status" value="5"/>
</dbReference>
<dbReference type="PANTHER" id="PTHR45903">
    <property type="entry name" value="GLUTAMATE-RICH WD REPEAT-CONTAINING PROTEIN 1"/>
    <property type="match status" value="1"/>
</dbReference>
<dbReference type="InterPro" id="IPR015943">
    <property type="entry name" value="WD40/YVTN_repeat-like_dom_sf"/>
</dbReference>
<dbReference type="GO" id="GO:0005730">
    <property type="term" value="C:nucleolus"/>
    <property type="evidence" value="ECO:0007669"/>
    <property type="project" value="TreeGrafter"/>
</dbReference>
<proteinExistence type="predicted"/>
<comment type="caution">
    <text evidence="3">The sequence shown here is derived from an EMBL/GenBank/DDBJ whole genome shotgun (WGS) entry which is preliminary data.</text>
</comment>
<dbReference type="PROSITE" id="PS50294">
    <property type="entry name" value="WD_REPEATS_REGION"/>
    <property type="match status" value="2"/>
</dbReference>
<accession>A0AAE1R062</accession>
<dbReference type="Gene3D" id="2.130.10.10">
    <property type="entry name" value="YVTN repeat-like/Quinoprotein amine dehydrogenase"/>
    <property type="match status" value="1"/>
</dbReference>
<dbReference type="PROSITE" id="PS50082">
    <property type="entry name" value="WD_REPEATS_2"/>
    <property type="match status" value="2"/>
</dbReference>
<evidence type="ECO:0008006" key="5">
    <source>
        <dbReference type="Google" id="ProtNLM"/>
    </source>
</evidence>
<dbReference type="GO" id="GO:0042254">
    <property type="term" value="P:ribosome biogenesis"/>
    <property type="evidence" value="ECO:0007669"/>
    <property type="project" value="TreeGrafter"/>
</dbReference>
<evidence type="ECO:0000256" key="1">
    <source>
        <dbReference type="PROSITE-ProRule" id="PRU00221"/>
    </source>
</evidence>
<keyword evidence="1" id="KW-0853">WD repeat</keyword>
<evidence type="ECO:0000256" key="2">
    <source>
        <dbReference type="SAM" id="MobiDB-lite"/>
    </source>
</evidence>
<dbReference type="InterPro" id="IPR051972">
    <property type="entry name" value="Glutamate-rich_WD_repeat"/>
</dbReference>
<evidence type="ECO:0000313" key="3">
    <source>
        <dbReference type="EMBL" id="KAK4342481.1"/>
    </source>
</evidence>
<dbReference type="Pfam" id="PF00400">
    <property type="entry name" value="WD40"/>
    <property type="match status" value="3"/>
</dbReference>
<feature type="region of interest" description="Disordered" evidence="2">
    <location>
        <begin position="61"/>
        <end position="93"/>
    </location>
</feature>
<keyword evidence="4" id="KW-1185">Reference proteome</keyword>
<gene>
    <name evidence="3" type="ORF">RND71_038297</name>
</gene>
<dbReference type="PANTHER" id="PTHR45903:SF1">
    <property type="entry name" value="GLUTAMATE-RICH WD REPEAT-CONTAINING PROTEIN 1"/>
    <property type="match status" value="1"/>
</dbReference>
<sequence>MVRSLKNPKKAKRKNKGAKKGEGSSSSSSDTVPSLPAKAEKSSWNLIGIFKLSNISGKRRELVPDKTGDENSDMGSDSDSDEEGEEAGSGTPVLQLRKVFHEGCVNRIRAMTQNPHIVASWGDTGHVQIQHPALRKKKQTENTVWDFSSHLNALAESESDLSHGASAVSNQAPLVKFGGHKDEGYAIDWSPLVPGRLVSGDCKNCIHLWEPTSGTTWNIDANPFIGHTASVEDLQWSPTEPSVFASCSVDGTIGIWDIRLGKSPATTIKAHKADVNVISWNMLASCMLASGCDDGTFSIRDLRLLKEGDAVVAHFEYHKHPITSIEWSPHEASTMAVSSSDNQLTIWDLSLERDEEEEAEFKAKMKEQVNAPTDLPPQLLFVHQGQKDLKELHWHSQIPGMVVSTAADGFNILMPSNIENAIPANNAS</sequence>
<dbReference type="EMBL" id="JAVYJV010000021">
    <property type="protein sequence ID" value="KAK4342481.1"/>
    <property type="molecule type" value="Genomic_DNA"/>
</dbReference>
<protein>
    <recommendedName>
        <fullName evidence="5">Glutamate-rich WD repeat-containing protein 1</fullName>
    </recommendedName>
</protein>
<feature type="repeat" description="WD" evidence="1">
    <location>
        <begin position="224"/>
        <end position="266"/>
    </location>
</feature>
<dbReference type="InterPro" id="IPR036322">
    <property type="entry name" value="WD40_repeat_dom_sf"/>
</dbReference>
<organism evidence="3 4">
    <name type="scientific">Anisodus tanguticus</name>
    <dbReference type="NCBI Taxonomy" id="243964"/>
    <lineage>
        <taxon>Eukaryota</taxon>
        <taxon>Viridiplantae</taxon>
        <taxon>Streptophyta</taxon>
        <taxon>Embryophyta</taxon>
        <taxon>Tracheophyta</taxon>
        <taxon>Spermatophyta</taxon>
        <taxon>Magnoliopsida</taxon>
        <taxon>eudicotyledons</taxon>
        <taxon>Gunneridae</taxon>
        <taxon>Pentapetalae</taxon>
        <taxon>asterids</taxon>
        <taxon>lamiids</taxon>
        <taxon>Solanales</taxon>
        <taxon>Solanaceae</taxon>
        <taxon>Solanoideae</taxon>
        <taxon>Hyoscyameae</taxon>
        <taxon>Anisodus</taxon>
    </lineage>
</organism>
<feature type="compositionally biased region" description="Acidic residues" evidence="2">
    <location>
        <begin position="70"/>
        <end position="86"/>
    </location>
</feature>
<feature type="region of interest" description="Disordered" evidence="2">
    <location>
        <begin position="1"/>
        <end position="38"/>
    </location>
</feature>
<evidence type="ECO:0000313" key="4">
    <source>
        <dbReference type="Proteomes" id="UP001291623"/>
    </source>
</evidence>
<feature type="compositionally biased region" description="Basic residues" evidence="2">
    <location>
        <begin position="1"/>
        <end position="18"/>
    </location>
</feature>
<reference evidence="3" key="1">
    <citation type="submission" date="2023-12" db="EMBL/GenBank/DDBJ databases">
        <title>Genome assembly of Anisodus tanguticus.</title>
        <authorList>
            <person name="Wang Y.-J."/>
        </authorList>
    </citation>
    <scope>NUCLEOTIDE SEQUENCE</scope>
    <source>
        <strain evidence="3">KB-2021</strain>
        <tissue evidence="3">Leaf</tissue>
    </source>
</reference>
<dbReference type="SUPFAM" id="SSF50978">
    <property type="entry name" value="WD40 repeat-like"/>
    <property type="match status" value="1"/>
</dbReference>